<gene>
    <name evidence="1" type="ORF">A19Y_0739</name>
</gene>
<protein>
    <submittedName>
        <fullName evidence="1">Uncharacterized protein</fullName>
    </submittedName>
</protein>
<dbReference type="GeneID" id="77286993"/>
<dbReference type="EMBL" id="CM002803">
    <property type="protein sequence ID" value="KEI65907.1"/>
    <property type="molecule type" value="Genomic_DNA"/>
</dbReference>
<proteinExistence type="predicted"/>
<organism evidence="1 2">
    <name type="scientific">Planktothrix agardhii (strain NIVA-CYA 126/8)</name>
    <dbReference type="NCBI Taxonomy" id="388467"/>
    <lineage>
        <taxon>Bacteria</taxon>
        <taxon>Bacillati</taxon>
        <taxon>Cyanobacteriota</taxon>
        <taxon>Cyanophyceae</taxon>
        <taxon>Oscillatoriophycideae</taxon>
        <taxon>Oscillatoriales</taxon>
        <taxon>Microcoleaceae</taxon>
        <taxon>Planktothrix</taxon>
    </lineage>
</organism>
<accession>A0A073CDD2</accession>
<dbReference type="AlphaFoldDB" id="A0A073CDD2"/>
<keyword evidence="2" id="KW-1185">Reference proteome</keyword>
<dbReference type="RefSeq" id="WP_027249251.1">
    <property type="nucleotide sequence ID" value="NZ_CM002803.1"/>
</dbReference>
<sequence>MTEPKSEKLTRALNQLIEEHGIKNLVHSLAHHCFKEAEFLRQDRSTDLAQNWQDIAEKLQKVMENQES</sequence>
<dbReference type="STRING" id="388467.A19Y_0739"/>
<dbReference type="PATRIC" id="fig|388467.6.peg.680"/>
<evidence type="ECO:0000313" key="1">
    <source>
        <dbReference type="EMBL" id="KEI65907.1"/>
    </source>
</evidence>
<dbReference type="Proteomes" id="UP000027395">
    <property type="component" value="Chromosome"/>
</dbReference>
<dbReference type="HOGENOM" id="CLU_2784899_0_0_3"/>
<reference evidence="1 2" key="1">
    <citation type="journal article" date="2014" name="Appl. Environ. Microbiol.">
        <title>Elucidation of insertion elements encoded on plasmids and in vitro construction of shuttle vectors from the toxic cyanobacterium Planktothrix.</title>
        <authorList>
            <person name="Christiansen G."/>
            <person name="Goesmann A."/>
            <person name="Kurmayer R."/>
        </authorList>
    </citation>
    <scope>NUCLEOTIDE SEQUENCE [LARGE SCALE GENOMIC DNA]</scope>
    <source>
        <strain evidence="1 2">NIVA-CYA 126/8</strain>
    </source>
</reference>
<evidence type="ECO:0000313" key="2">
    <source>
        <dbReference type="Proteomes" id="UP000027395"/>
    </source>
</evidence>
<name>A0A073CDD2_PLAA1</name>
<dbReference type="eggNOG" id="ENOG5032YSF">
    <property type="taxonomic scope" value="Bacteria"/>
</dbReference>